<proteinExistence type="inferred from homology"/>
<dbReference type="InterPro" id="IPR045006">
    <property type="entry name" value="CHLI-like"/>
</dbReference>
<dbReference type="Proteomes" id="UP000231263">
    <property type="component" value="Unassembled WGS sequence"/>
</dbReference>
<dbReference type="InterPro" id="IPR000523">
    <property type="entry name" value="Mg_chelatse_chII-like_cat_dom"/>
</dbReference>
<dbReference type="InterPro" id="IPR020568">
    <property type="entry name" value="Ribosomal_Su5_D2-typ_SF"/>
</dbReference>
<comment type="caution">
    <text evidence="3">The sequence shown here is derived from an EMBL/GenBank/DDBJ whole genome shotgun (WGS) entry which is preliminary data.</text>
</comment>
<dbReference type="InterPro" id="IPR025158">
    <property type="entry name" value="Mg_chelat-rel_C"/>
</dbReference>
<dbReference type="CDD" id="cd00009">
    <property type="entry name" value="AAA"/>
    <property type="match status" value="1"/>
</dbReference>
<dbReference type="NCBIfam" id="TIGR00368">
    <property type="entry name" value="YifB family Mg chelatase-like AAA ATPase"/>
    <property type="match status" value="1"/>
</dbReference>
<organism evidence="3 4">
    <name type="scientific">Candidatus Uhrbacteria bacterium CG_4_9_14_3_um_filter_41_35</name>
    <dbReference type="NCBI Taxonomy" id="1975034"/>
    <lineage>
        <taxon>Bacteria</taxon>
        <taxon>Candidatus Uhriibacteriota</taxon>
    </lineage>
</organism>
<dbReference type="AlphaFoldDB" id="A0A2M7XDF4"/>
<dbReference type="Pfam" id="PF13335">
    <property type="entry name" value="Mg_chelatase_C"/>
    <property type="match status" value="1"/>
</dbReference>
<accession>A0A2M7XDF4</accession>
<dbReference type="Pfam" id="PF01078">
    <property type="entry name" value="Mg_chelatase"/>
    <property type="match status" value="1"/>
</dbReference>
<dbReference type="InterPro" id="IPR004482">
    <property type="entry name" value="Mg_chelat-rel"/>
</dbReference>
<dbReference type="PANTHER" id="PTHR32039:SF7">
    <property type="entry name" value="COMPETENCE PROTEIN COMM"/>
    <property type="match status" value="1"/>
</dbReference>
<dbReference type="SMART" id="SM00382">
    <property type="entry name" value="AAA"/>
    <property type="match status" value="1"/>
</dbReference>
<evidence type="ECO:0000313" key="4">
    <source>
        <dbReference type="Proteomes" id="UP000231263"/>
    </source>
</evidence>
<comment type="similarity">
    <text evidence="1">Belongs to the Mg-chelatase subunits D/I family. ComM subfamily.</text>
</comment>
<evidence type="ECO:0000259" key="2">
    <source>
        <dbReference type="SMART" id="SM00382"/>
    </source>
</evidence>
<sequence>MGASFFHSSANIGLNAKSITVEVDISSGLPRFTIVGLPDAAISESRDRVRAAIKNSGFTFPRTRVTVNLAPADIKKQGPAYDFPIALALLAASGLLLNPNALNDIIIIGELALDGTVRPVDGVLLASLMAREENFKGIIVAPENAEEAGLVNDVPVHPIKSLKELVDYIQAGEALPVYTPKDIKAKERIEIDTMSSIKGQEYTKRALEIAAAGGHNIIFSGPPGSGKTMLARAVPTILPELTFNEALEITKIHSVAGLTNQKRGLVFDRPFRSPHHSSSSVALIGGGTWPRPGEVSLAHRGVLFLDEFPEFPRGAIENLRQPLEDGIVTISRAAGTLEFPAQFMLVAAMNPCPCGFLSDPTKACICTPNKVIQYQQKISGPLMDRIDIAVEVPKVEFEKLTSKEKGETSQEIRKRVQKARDIQIERYKNESIQINTELTSKLLEKYCELNDECHALAKQAVERLNLSARAYTRVLKVARTIADLSGAENLEVSHLTEALQYRPRGRE</sequence>
<dbReference type="SUPFAM" id="SSF54211">
    <property type="entry name" value="Ribosomal protein S5 domain 2-like"/>
    <property type="match status" value="1"/>
</dbReference>
<evidence type="ECO:0000256" key="1">
    <source>
        <dbReference type="ARBA" id="ARBA00006354"/>
    </source>
</evidence>
<dbReference type="EMBL" id="PFWT01000023">
    <property type="protein sequence ID" value="PJA45894.1"/>
    <property type="molecule type" value="Genomic_DNA"/>
</dbReference>
<dbReference type="PANTHER" id="PTHR32039">
    <property type="entry name" value="MAGNESIUM-CHELATASE SUBUNIT CHLI"/>
    <property type="match status" value="1"/>
</dbReference>
<dbReference type="Pfam" id="PF13541">
    <property type="entry name" value="ChlI"/>
    <property type="match status" value="1"/>
</dbReference>
<dbReference type="Gene3D" id="3.40.50.300">
    <property type="entry name" value="P-loop containing nucleotide triphosphate hydrolases"/>
    <property type="match status" value="1"/>
</dbReference>
<gene>
    <name evidence="3" type="ORF">CO173_04245</name>
</gene>
<dbReference type="InterPro" id="IPR014721">
    <property type="entry name" value="Ribsml_uS5_D2-typ_fold_subgr"/>
</dbReference>
<feature type="domain" description="AAA+ ATPase" evidence="2">
    <location>
        <begin position="213"/>
        <end position="396"/>
    </location>
</feature>
<dbReference type="SUPFAM" id="SSF52540">
    <property type="entry name" value="P-loop containing nucleoside triphosphate hydrolases"/>
    <property type="match status" value="1"/>
</dbReference>
<dbReference type="InterPro" id="IPR027417">
    <property type="entry name" value="P-loop_NTPase"/>
</dbReference>
<name>A0A2M7XDF4_9BACT</name>
<dbReference type="InterPro" id="IPR003593">
    <property type="entry name" value="AAA+_ATPase"/>
</dbReference>
<dbReference type="GO" id="GO:0005524">
    <property type="term" value="F:ATP binding"/>
    <property type="evidence" value="ECO:0007669"/>
    <property type="project" value="InterPro"/>
</dbReference>
<protein>
    <submittedName>
        <fullName evidence="3">Magnesium chelatase</fullName>
    </submittedName>
</protein>
<evidence type="ECO:0000313" key="3">
    <source>
        <dbReference type="EMBL" id="PJA45894.1"/>
    </source>
</evidence>
<dbReference type="Gene3D" id="3.30.230.10">
    <property type="match status" value="1"/>
</dbReference>
<reference evidence="4" key="1">
    <citation type="submission" date="2017-09" db="EMBL/GenBank/DDBJ databases">
        <title>Depth-based differentiation of microbial function through sediment-hosted aquifers and enrichment of novel symbionts in the deep terrestrial subsurface.</title>
        <authorList>
            <person name="Probst A.J."/>
            <person name="Ladd B."/>
            <person name="Jarett J.K."/>
            <person name="Geller-Mcgrath D.E."/>
            <person name="Sieber C.M.K."/>
            <person name="Emerson J.B."/>
            <person name="Anantharaman K."/>
            <person name="Thomas B.C."/>
            <person name="Malmstrom R."/>
            <person name="Stieglmeier M."/>
            <person name="Klingl A."/>
            <person name="Woyke T."/>
            <person name="Ryan C.M."/>
            <person name="Banfield J.F."/>
        </authorList>
    </citation>
    <scope>NUCLEOTIDE SEQUENCE [LARGE SCALE GENOMIC DNA]</scope>
</reference>